<keyword evidence="4 6" id="KW-1133">Transmembrane helix</keyword>
<comment type="caution">
    <text evidence="8">The sequence shown here is derived from an EMBL/GenBank/DDBJ whole genome shotgun (WGS) entry which is preliminary data.</text>
</comment>
<proteinExistence type="predicted"/>
<dbReference type="PANTHER" id="PTHR35007">
    <property type="entry name" value="INTEGRAL MEMBRANE PROTEIN-RELATED"/>
    <property type="match status" value="1"/>
</dbReference>
<feature type="transmembrane region" description="Helical" evidence="6">
    <location>
        <begin position="157"/>
        <end position="182"/>
    </location>
</feature>
<evidence type="ECO:0000256" key="4">
    <source>
        <dbReference type="ARBA" id="ARBA00022989"/>
    </source>
</evidence>
<name>A0A927PMT2_9ACTN</name>
<evidence type="ECO:0000256" key="1">
    <source>
        <dbReference type="ARBA" id="ARBA00004651"/>
    </source>
</evidence>
<feature type="domain" description="Type II secretion system protein GspF" evidence="7">
    <location>
        <begin position="55"/>
        <end position="172"/>
    </location>
</feature>
<keyword evidence="3 6" id="KW-0812">Transmembrane</keyword>
<dbReference type="Proteomes" id="UP000642993">
    <property type="component" value="Unassembled WGS sequence"/>
</dbReference>
<dbReference type="InterPro" id="IPR018076">
    <property type="entry name" value="T2SS_GspF_dom"/>
</dbReference>
<dbReference type="Pfam" id="PF00482">
    <property type="entry name" value="T2SSF"/>
    <property type="match status" value="1"/>
</dbReference>
<gene>
    <name evidence="8" type="ORF">HT102_12265</name>
</gene>
<dbReference type="RefSeq" id="WP_192039708.1">
    <property type="nucleotide sequence ID" value="NZ_JACYWE010000007.1"/>
</dbReference>
<keyword evidence="5 6" id="KW-0472">Membrane</keyword>
<evidence type="ECO:0000313" key="8">
    <source>
        <dbReference type="EMBL" id="MBD8507259.1"/>
    </source>
</evidence>
<keyword evidence="2" id="KW-1003">Cell membrane</keyword>
<evidence type="ECO:0000256" key="3">
    <source>
        <dbReference type="ARBA" id="ARBA00022692"/>
    </source>
</evidence>
<organism evidence="8 9">
    <name type="scientific">Lolliginicoccus lacisalsi</name>
    <dbReference type="NCBI Taxonomy" id="2742202"/>
    <lineage>
        <taxon>Bacteria</taxon>
        <taxon>Bacillati</taxon>
        <taxon>Actinomycetota</taxon>
        <taxon>Actinomycetes</taxon>
        <taxon>Mycobacteriales</taxon>
        <taxon>Hoyosellaceae</taxon>
        <taxon>Lolliginicoccus</taxon>
    </lineage>
</organism>
<keyword evidence="9" id="KW-1185">Reference proteome</keyword>
<dbReference type="EMBL" id="JACYWE010000007">
    <property type="protein sequence ID" value="MBD8507259.1"/>
    <property type="molecule type" value="Genomic_DNA"/>
</dbReference>
<evidence type="ECO:0000313" key="9">
    <source>
        <dbReference type="Proteomes" id="UP000642993"/>
    </source>
</evidence>
<evidence type="ECO:0000256" key="2">
    <source>
        <dbReference type="ARBA" id="ARBA00022475"/>
    </source>
</evidence>
<dbReference type="AlphaFoldDB" id="A0A927PMT2"/>
<accession>A0A927PMT2</accession>
<evidence type="ECO:0000256" key="6">
    <source>
        <dbReference type="SAM" id="Phobius"/>
    </source>
</evidence>
<evidence type="ECO:0000256" key="5">
    <source>
        <dbReference type="ARBA" id="ARBA00023136"/>
    </source>
</evidence>
<sequence length="191" mass="19756">MTTSTALACMLAAAGMLVYPQRALAPRLSRIVHRTGNPVSTVPTERQAPLEPLALDLYAACLASGLGPAIAAQAVSRATATRFFERAAELLGIGIDPSAAWATAASNPAEESFARAAQRSHRTGTQLAAVARNAAQALREEEQHAAIARAEKASVLIAAPLGLCFLPAFLCLGIIPVVIGLATQLAPAVLR</sequence>
<evidence type="ECO:0000259" key="7">
    <source>
        <dbReference type="Pfam" id="PF00482"/>
    </source>
</evidence>
<dbReference type="PANTHER" id="PTHR35007:SF3">
    <property type="entry name" value="POSSIBLE CONSERVED ALANINE RICH MEMBRANE PROTEIN"/>
    <property type="match status" value="1"/>
</dbReference>
<comment type="subcellular location">
    <subcellularLocation>
        <location evidence="1">Cell membrane</location>
        <topology evidence="1">Multi-pass membrane protein</topology>
    </subcellularLocation>
</comment>
<dbReference type="GO" id="GO:0005886">
    <property type="term" value="C:plasma membrane"/>
    <property type="evidence" value="ECO:0007669"/>
    <property type="project" value="UniProtKB-SubCell"/>
</dbReference>
<reference evidence="8" key="1">
    <citation type="submission" date="2020-09" db="EMBL/GenBank/DDBJ databases">
        <title>Hoyosella lacisalsi sp. nov., a halotolerant actinobacterium isolated from soil of Lake Gudzhirganskoe.</title>
        <authorList>
            <person name="Yang Q."/>
            <person name="Guo P.Y."/>
            <person name="Liu S.W."/>
            <person name="Li F.N."/>
            <person name="Sun C.H."/>
        </authorList>
    </citation>
    <scope>NUCLEOTIDE SEQUENCE</scope>
    <source>
        <strain evidence="8">G463</strain>
    </source>
</reference>
<protein>
    <submittedName>
        <fullName evidence="8">Type II secretion system F family protein</fullName>
    </submittedName>
</protein>